<dbReference type="GO" id="GO:0008168">
    <property type="term" value="F:methyltransferase activity"/>
    <property type="evidence" value="ECO:0007669"/>
    <property type="project" value="UniProtKB-KW"/>
</dbReference>
<dbReference type="Pfam" id="PF01359">
    <property type="entry name" value="Transposase_1"/>
    <property type="match status" value="1"/>
</dbReference>
<accession>A0A4Y2IDL8</accession>
<keyword evidence="1" id="KW-0489">Methyltransferase</keyword>
<dbReference type="GO" id="GO:0032259">
    <property type="term" value="P:methylation"/>
    <property type="evidence" value="ECO:0007669"/>
    <property type="project" value="UniProtKB-KW"/>
</dbReference>
<keyword evidence="2" id="KW-1185">Reference proteome</keyword>
<dbReference type="PANTHER" id="PTHR46060">
    <property type="entry name" value="MARINER MOS1 TRANSPOSASE-LIKE PROTEIN"/>
    <property type="match status" value="1"/>
</dbReference>
<dbReference type="InterPro" id="IPR052709">
    <property type="entry name" value="Transposase-MT_Hybrid"/>
</dbReference>
<protein>
    <submittedName>
        <fullName evidence="1">Histone-lysine N-methyltransferase SETMAR</fullName>
    </submittedName>
</protein>
<evidence type="ECO:0000313" key="2">
    <source>
        <dbReference type="Proteomes" id="UP000499080"/>
    </source>
</evidence>
<dbReference type="OrthoDB" id="10017160at2759"/>
<gene>
    <name evidence="1" type="primary">SETMAR_73</name>
    <name evidence="1" type="ORF">AVEN_8431_1</name>
</gene>
<dbReference type="Gene3D" id="3.30.420.10">
    <property type="entry name" value="Ribonuclease H-like superfamily/Ribonuclease H"/>
    <property type="match status" value="1"/>
</dbReference>
<dbReference type="InterPro" id="IPR001888">
    <property type="entry name" value="Transposase_1"/>
</dbReference>
<proteinExistence type="predicted"/>
<dbReference type="EMBL" id="BGPR01002580">
    <property type="protein sequence ID" value="GBM75823.1"/>
    <property type="molecule type" value="Genomic_DNA"/>
</dbReference>
<keyword evidence="1" id="KW-0808">Transferase</keyword>
<name>A0A4Y2IDL8_ARAVE</name>
<dbReference type="AlphaFoldDB" id="A0A4Y2IDL8"/>
<dbReference type="PANTHER" id="PTHR46060:SF1">
    <property type="entry name" value="MARINER MOS1 TRANSPOSASE-LIKE PROTEIN"/>
    <property type="match status" value="1"/>
</dbReference>
<sequence>MCAAIENPAKCEVRGVIRFLWAKKLSAADIHRELCAVYGPNIRSEGVGRQWVRFFKDGRTNIHDESRSGRPSMVSADLIKEIDEKIRLLRNFTISQLSEHLSNISRTVLYETVKGKLGYRKFCARWVPKMLTEIHKTSRMGAALEFLSRYHTDGEDFLNRIVAGDETWVAHVNAETKQQSMAWGHTGSPTRLRKARQTLSARKLMVTVFWDAQRILLIEFMTRRTTINSEVYCRTLKKLKRAIQNKSRGLLSSGVVLLHDNARPHTAVRTGEVLLKFKWDVFQYPSYSPDLAPSDFHLFTAMKKWLGGQHFADDEELKNAVAYWLKSQAAAFYAEGIGKTRFGGYFPNCPRTITDLGIIFDSKLDFSQHIDTRVSKTYRRLGFLKRRTREFSSELILKVLYCAHIRSNLEYCNIIWNPNYRNKINN</sequence>
<reference evidence="1 2" key="1">
    <citation type="journal article" date="2019" name="Sci. Rep.">
        <title>Orb-weaving spider Araneus ventricosus genome elucidates the spidroin gene catalogue.</title>
        <authorList>
            <person name="Kono N."/>
            <person name="Nakamura H."/>
            <person name="Ohtoshi R."/>
            <person name="Moran D.A.P."/>
            <person name="Shinohara A."/>
            <person name="Yoshida Y."/>
            <person name="Fujiwara M."/>
            <person name="Mori M."/>
            <person name="Tomita M."/>
            <person name="Arakawa K."/>
        </authorList>
    </citation>
    <scope>NUCLEOTIDE SEQUENCE [LARGE SCALE GENOMIC DNA]</scope>
</reference>
<evidence type="ECO:0000313" key="1">
    <source>
        <dbReference type="EMBL" id="GBM75823.1"/>
    </source>
</evidence>
<comment type="caution">
    <text evidence="1">The sequence shown here is derived from an EMBL/GenBank/DDBJ whole genome shotgun (WGS) entry which is preliminary data.</text>
</comment>
<dbReference type="GO" id="GO:0003676">
    <property type="term" value="F:nucleic acid binding"/>
    <property type="evidence" value="ECO:0007669"/>
    <property type="project" value="InterPro"/>
</dbReference>
<dbReference type="Proteomes" id="UP000499080">
    <property type="component" value="Unassembled WGS sequence"/>
</dbReference>
<dbReference type="InterPro" id="IPR036397">
    <property type="entry name" value="RNaseH_sf"/>
</dbReference>
<dbReference type="Gene3D" id="1.10.10.1450">
    <property type="match status" value="1"/>
</dbReference>
<organism evidence="1 2">
    <name type="scientific">Araneus ventricosus</name>
    <name type="common">Orbweaver spider</name>
    <name type="synonym">Epeira ventricosa</name>
    <dbReference type="NCBI Taxonomy" id="182803"/>
    <lineage>
        <taxon>Eukaryota</taxon>
        <taxon>Metazoa</taxon>
        <taxon>Ecdysozoa</taxon>
        <taxon>Arthropoda</taxon>
        <taxon>Chelicerata</taxon>
        <taxon>Arachnida</taxon>
        <taxon>Araneae</taxon>
        <taxon>Araneomorphae</taxon>
        <taxon>Entelegynae</taxon>
        <taxon>Araneoidea</taxon>
        <taxon>Araneidae</taxon>
        <taxon>Araneus</taxon>
    </lineage>
</organism>